<gene>
    <name evidence="3" type="primary">ypeB</name>
    <name evidence="3" type="ORF">KVH43_08595</name>
</gene>
<keyword evidence="4" id="KW-1185">Reference proteome</keyword>
<feature type="domain" description="Sporulation protein YpeB PepSY1 and PepSY2" evidence="1">
    <location>
        <begin position="179"/>
        <end position="369"/>
    </location>
</feature>
<protein>
    <submittedName>
        <fullName evidence="3">Germination protein YpeB</fullName>
    </submittedName>
</protein>
<evidence type="ECO:0000313" key="4">
    <source>
        <dbReference type="Proteomes" id="UP000886818"/>
    </source>
</evidence>
<dbReference type="RefSeq" id="WP_218282140.1">
    <property type="nucleotide sequence ID" value="NZ_CP078093.1"/>
</dbReference>
<dbReference type="InterPro" id="IPR048402">
    <property type="entry name" value="YpeB_N"/>
</dbReference>
<dbReference type="Proteomes" id="UP000886818">
    <property type="component" value="Chromosome"/>
</dbReference>
<dbReference type="Pfam" id="PF14620">
    <property type="entry name" value="YPEB_PepSY1-2"/>
    <property type="match status" value="1"/>
</dbReference>
<name>A0ABX8R9G3_9CLOT</name>
<feature type="domain" description="Sporulation protein YpeB N-terminal" evidence="2">
    <location>
        <begin position="27"/>
        <end position="161"/>
    </location>
</feature>
<dbReference type="NCBIfam" id="TIGR02889">
    <property type="entry name" value="spore_YpeB"/>
    <property type="match status" value="1"/>
</dbReference>
<dbReference type="EMBL" id="CP078093">
    <property type="protein sequence ID" value="QXM05441.1"/>
    <property type="molecule type" value="Genomic_DNA"/>
</dbReference>
<proteinExistence type="predicted"/>
<dbReference type="InterPro" id="IPR014239">
    <property type="entry name" value="YpeB_PepSY1-2"/>
</dbReference>
<accession>A0ABX8R9G3</accession>
<evidence type="ECO:0000259" key="2">
    <source>
        <dbReference type="Pfam" id="PF20769"/>
    </source>
</evidence>
<evidence type="ECO:0000313" key="3">
    <source>
        <dbReference type="EMBL" id="QXM05441.1"/>
    </source>
</evidence>
<evidence type="ECO:0000259" key="1">
    <source>
        <dbReference type="Pfam" id="PF14620"/>
    </source>
</evidence>
<organism evidence="3 4">
    <name type="scientific">Crassaminicella indica</name>
    <dbReference type="NCBI Taxonomy" id="2855394"/>
    <lineage>
        <taxon>Bacteria</taxon>
        <taxon>Bacillati</taxon>
        <taxon>Bacillota</taxon>
        <taxon>Clostridia</taxon>
        <taxon>Eubacteriales</taxon>
        <taxon>Clostridiaceae</taxon>
        <taxon>Crassaminicella</taxon>
    </lineage>
</organism>
<dbReference type="Pfam" id="PF20769">
    <property type="entry name" value="YPEB_N"/>
    <property type="match status" value="1"/>
</dbReference>
<reference evidence="3" key="1">
    <citation type="submission" date="2021-07" db="EMBL/GenBank/DDBJ databases">
        <title>Complete genome sequence of Crassaminicella sp. 143-21, isolated from a deep-sea hydrothermal vent.</title>
        <authorList>
            <person name="Li X."/>
        </authorList>
    </citation>
    <scope>NUCLEOTIDE SEQUENCE</scope>
    <source>
        <strain evidence="3">143-21</strain>
    </source>
</reference>
<sequence>MKKSFLILLGVLLIGTGIWGYTQYEQNRENKIFLENQFNRMFHDMVVDVENIQVNLSKVMVTGTPKQNVLLFSDITHLCYDAQEKLSQLPIAHKNVSRTEKFLSQVGDLSAALARKNLEGKPLSQKEKETLEELHNYSNYLSKEYITLQDNMAKQGMYIGELRKKANEKLKKANKNMLSTSFINIEEKMQKYPELIYDGPFSEHVRKRKVNLTERKIEKGEIEKIVENFLDDSIKYEVNFISETDYGTIPVYVLELKSKKREKAITMAVTKRGGHVLWLLDPKKINEAKISEQEGIRIAQDFLKERGYENMIPTYSLKYDGQLFINFAYMQDNVIIYTDLIKVKVGLDEGKIVGFDVEGYLMNHRERNILKPKVTIKEAREKVSIYAKNSKPRLAIIPTEGGEEVLCYEFKAEYKEDTFLIYINAQTGEEQKILQVIIKDNGVLML</sequence>